<protein>
    <submittedName>
        <fullName evidence="6">Protein phosphatase 2C 1</fullName>
    </submittedName>
</protein>
<dbReference type="SUPFAM" id="SSF81606">
    <property type="entry name" value="PP2C-like"/>
    <property type="match status" value="1"/>
</dbReference>
<evidence type="ECO:0000313" key="7">
    <source>
        <dbReference type="Proteomes" id="UP000179807"/>
    </source>
</evidence>
<dbReference type="Gene3D" id="3.60.40.10">
    <property type="entry name" value="PPM-type phosphatase domain"/>
    <property type="match status" value="1"/>
</dbReference>
<dbReference type="SMART" id="SM00332">
    <property type="entry name" value="PP2Cc"/>
    <property type="match status" value="1"/>
</dbReference>
<dbReference type="InterPro" id="IPR000222">
    <property type="entry name" value="PP2C_BS"/>
</dbReference>
<dbReference type="EMBL" id="MLAK01000749">
    <property type="protein sequence ID" value="OHT05700.1"/>
    <property type="molecule type" value="Genomic_DNA"/>
</dbReference>
<organism evidence="6 7">
    <name type="scientific">Tritrichomonas foetus</name>
    <dbReference type="NCBI Taxonomy" id="1144522"/>
    <lineage>
        <taxon>Eukaryota</taxon>
        <taxon>Metamonada</taxon>
        <taxon>Parabasalia</taxon>
        <taxon>Tritrichomonadida</taxon>
        <taxon>Tritrichomonadidae</taxon>
        <taxon>Tritrichomonas</taxon>
    </lineage>
</organism>
<comment type="similarity">
    <text evidence="4">Belongs to the PP2C family.</text>
</comment>
<dbReference type="OrthoDB" id="10264738at2759"/>
<dbReference type="CDD" id="cd00143">
    <property type="entry name" value="PP2Cc"/>
    <property type="match status" value="1"/>
</dbReference>
<dbReference type="Pfam" id="PF00481">
    <property type="entry name" value="PP2C"/>
    <property type="match status" value="1"/>
</dbReference>
<reference evidence="6" key="1">
    <citation type="submission" date="2016-10" db="EMBL/GenBank/DDBJ databases">
        <authorList>
            <person name="Benchimol M."/>
            <person name="Almeida L.G."/>
            <person name="Vasconcelos A.T."/>
            <person name="Perreira-Neves A."/>
            <person name="Rosa I.A."/>
            <person name="Tasca T."/>
            <person name="Bogo M.R."/>
            <person name="de Souza W."/>
        </authorList>
    </citation>
    <scope>NUCLEOTIDE SEQUENCE [LARGE SCALE GENOMIC DNA]</scope>
    <source>
        <strain evidence="6">K</strain>
    </source>
</reference>
<name>A0A1J4K7L2_9EUKA</name>
<dbReference type="AlphaFoldDB" id="A0A1J4K7L2"/>
<dbReference type="InterPro" id="IPR001932">
    <property type="entry name" value="PPM-type_phosphatase-like_dom"/>
</dbReference>
<comment type="caution">
    <text evidence="6">The sequence shown here is derived from an EMBL/GenBank/DDBJ whole genome shotgun (WGS) entry which is preliminary data.</text>
</comment>
<feature type="domain" description="PPM-type phosphatase" evidence="5">
    <location>
        <begin position="23"/>
        <end position="261"/>
    </location>
</feature>
<dbReference type="PROSITE" id="PS01032">
    <property type="entry name" value="PPM_1"/>
    <property type="match status" value="1"/>
</dbReference>
<dbReference type="VEuPathDB" id="TrichDB:TRFO_05851"/>
<proteinExistence type="inferred from homology"/>
<dbReference type="Proteomes" id="UP000179807">
    <property type="component" value="Unassembled WGS sequence"/>
</dbReference>
<dbReference type="InterPro" id="IPR015655">
    <property type="entry name" value="PP2C"/>
</dbReference>
<dbReference type="GO" id="GO:0004722">
    <property type="term" value="F:protein serine/threonine phosphatase activity"/>
    <property type="evidence" value="ECO:0007669"/>
    <property type="project" value="InterPro"/>
</dbReference>
<evidence type="ECO:0000256" key="4">
    <source>
        <dbReference type="RuleBase" id="RU003465"/>
    </source>
</evidence>
<evidence type="ECO:0000259" key="5">
    <source>
        <dbReference type="PROSITE" id="PS51746"/>
    </source>
</evidence>
<gene>
    <name evidence="6" type="primary">PTC1</name>
    <name evidence="6" type="ORF">TRFO_05851</name>
</gene>
<evidence type="ECO:0000256" key="3">
    <source>
        <dbReference type="ARBA" id="ARBA00022912"/>
    </source>
</evidence>
<dbReference type="GO" id="GO:0046872">
    <property type="term" value="F:metal ion binding"/>
    <property type="evidence" value="ECO:0007669"/>
    <property type="project" value="UniProtKB-KW"/>
</dbReference>
<dbReference type="PROSITE" id="PS51746">
    <property type="entry name" value="PPM_2"/>
    <property type="match status" value="1"/>
</dbReference>
<keyword evidence="3 4" id="KW-0904">Protein phosphatase</keyword>
<sequence length="271" mass="29620">MAFRPRAKPVVKNFFISGNQLYSGGHSEAKGKRTTMEDRCTIVGEFAGENTQFYGIFDGHGGGECSTYVANHLHPLIAKKISEGIEVFDAMQESIDEINKHAVEKWKNQGTTVAIAVIIKDKLYTANVGDSRLVLVNEDGSCQRLSYDHKATDRSEQERIRANCGLIQDGRVGGFLALSRAVGDGAFEGFISCEAYMTVTDFTHDQGLIIACDGVWDVLTDQEAADIYNQSADASTAAKNIKQAAIDNKTTDNVVVLCVDLMPKALKEEKQ</sequence>
<keyword evidence="2 4" id="KW-0378">Hydrolase</keyword>
<dbReference type="GeneID" id="94827445"/>
<accession>A0A1J4K7L2</accession>
<dbReference type="SMART" id="SM00331">
    <property type="entry name" value="PP2C_SIG"/>
    <property type="match status" value="1"/>
</dbReference>
<evidence type="ECO:0000256" key="1">
    <source>
        <dbReference type="ARBA" id="ARBA00022723"/>
    </source>
</evidence>
<dbReference type="RefSeq" id="XP_068358836.1">
    <property type="nucleotide sequence ID" value="XM_068492741.1"/>
</dbReference>
<keyword evidence="1" id="KW-0479">Metal-binding</keyword>
<keyword evidence="7" id="KW-1185">Reference proteome</keyword>
<dbReference type="PANTHER" id="PTHR47992">
    <property type="entry name" value="PROTEIN PHOSPHATASE"/>
    <property type="match status" value="1"/>
</dbReference>
<evidence type="ECO:0000256" key="2">
    <source>
        <dbReference type="ARBA" id="ARBA00022801"/>
    </source>
</evidence>
<dbReference type="InterPro" id="IPR036457">
    <property type="entry name" value="PPM-type-like_dom_sf"/>
</dbReference>
<evidence type="ECO:0000313" key="6">
    <source>
        <dbReference type="EMBL" id="OHT05700.1"/>
    </source>
</evidence>